<dbReference type="InterPro" id="IPR031704">
    <property type="entry name" value="Glyco_hydro_36_N"/>
</dbReference>
<evidence type="ECO:0000313" key="7">
    <source>
        <dbReference type="EMBL" id="PSL51967.1"/>
    </source>
</evidence>
<feature type="domain" description="Glycosyl hydrolase family 36 N-terminal" evidence="6">
    <location>
        <begin position="37"/>
        <end position="266"/>
    </location>
</feature>
<dbReference type="CDD" id="cd14791">
    <property type="entry name" value="GH36"/>
    <property type="match status" value="1"/>
</dbReference>
<evidence type="ECO:0000259" key="6">
    <source>
        <dbReference type="Pfam" id="PF16875"/>
    </source>
</evidence>
<dbReference type="InterPro" id="IPR017853">
    <property type="entry name" value="GH"/>
</dbReference>
<dbReference type="FunFam" id="3.20.20.70:FF:000118">
    <property type="entry name" value="Alpha-galactosidase"/>
    <property type="match status" value="1"/>
</dbReference>
<dbReference type="PANTHER" id="PTHR43053">
    <property type="entry name" value="GLYCOSIDASE FAMILY 31"/>
    <property type="match status" value="1"/>
</dbReference>
<dbReference type="Pfam" id="PF16874">
    <property type="entry name" value="Glyco_hydro_36C"/>
    <property type="match status" value="1"/>
</dbReference>
<proteinExistence type="predicted"/>
<dbReference type="Pfam" id="PF16875">
    <property type="entry name" value="Glyco_hydro_36N"/>
    <property type="match status" value="1"/>
</dbReference>
<dbReference type="InterPro" id="IPR002252">
    <property type="entry name" value="Glyco_hydro_36"/>
</dbReference>
<organism evidence="7 8">
    <name type="scientific">Saccharothrix carnea</name>
    <dbReference type="NCBI Taxonomy" id="1280637"/>
    <lineage>
        <taxon>Bacteria</taxon>
        <taxon>Bacillati</taxon>
        <taxon>Actinomycetota</taxon>
        <taxon>Actinomycetes</taxon>
        <taxon>Pseudonocardiales</taxon>
        <taxon>Pseudonocardiaceae</taxon>
        <taxon>Saccharothrix</taxon>
    </lineage>
</organism>
<feature type="domain" description="Glycosyl hydrolase family 36 C-terminal" evidence="5">
    <location>
        <begin position="624"/>
        <end position="715"/>
    </location>
</feature>
<dbReference type="PANTHER" id="PTHR43053:SF3">
    <property type="entry name" value="ALPHA-GALACTOSIDASE C-RELATED"/>
    <property type="match status" value="1"/>
</dbReference>
<keyword evidence="3" id="KW-0378">Hydrolase</keyword>
<dbReference type="InterPro" id="IPR038417">
    <property type="entry name" value="Alpga-gal_N_sf"/>
</dbReference>
<evidence type="ECO:0000259" key="5">
    <source>
        <dbReference type="Pfam" id="PF16874"/>
    </source>
</evidence>
<evidence type="ECO:0000313" key="8">
    <source>
        <dbReference type="Proteomes" id="UP000241118"/>
    </source>
</evidence>
<reference evidence="7 8" key="1">
    <citation type="submission" date="2018-03" db="EMBL/GenBank/DDBJ databases">
        <title>Genomic Encyclopedia of Type Strains, Phase III (KMG-III): the genomes of soil and plant-associated and newly described type strains.</title>
        <authorList>
            <person name="Whitman W."/>
        </authorList>
    </citation>
    <scope>NUCLEOTIDE SEQUENCE [LARGE SCALE GENOMIC DNA]</scope>
    <source>
        <strain evidence="7 8">CGMCC 4.7097</strain>
    </source>
</reference>
<dbReference type="EC" id="3.2.1.22" evidence="2"/>
<dbReference type="GO" id="GO:0016052">
    <property type="term" value="P:carbohydrate catabolic process"/>
    <property type="evidence" value="ECO:0007669"/>
    <property type="project" value="InterPro"/>
</dbReference>
<dbReference type="Proteomes" id="UP000241118">
    <property type="component" value="Unassembled WGS sequence"/>
</dbReference>
<evidence type="ECO:0000256" key="1">
    <source>
        <dbReference type="ARBA" id="ARBA00001255"/>
    </source>
</evidence>
<dbReference type="EMBL" id="PYAX01000016">
    <property type="protein sequence ID" value="PSL51967.1"/>
    <property type="molecule type" value="Genomic_DNA"/>
</dbReference>
<dbReference type="InterPro" id="IPR013785">
    <property type="entry name" value="Aldolase_TIM"/>
</dbReference>
<keyword evidence="8" id="KW-1185">Reference proteome</keyword>
<dbReference type="InterPro" id="IPR031705">
    <property type="entry name" value="Glyco_hydro_36_C"/>
</dbReference>
<dbReference type="SUPFAM" id="SSF51445">
    <property type="entry name" value="(Trans)glycosidases"/>
    <property type="match status" value="1"/>
</dbReference>
<dbReference type="PRINTS" id="PR00743">
    <property type="entry name" value="GLHYDRLASE36"/>
</dbReference>
<comment type="catalytic activity">
    <reaction evidence="1">
        <text>Hydrolysis of terminal, non-reducing alpha-D-galactose residues in alpha-D-galactosides, including galactose oligosaccharides, galactomannans and galactolipids.</text>
        <dbReference type="EC" id="3.2.1.22"/>
    </reaction>
</comment>
<dbReference type="Gene3D" id="3.20.20.70">
    <property type="entry name" value="Aldolase class I"/>
    <property type="match status" value="1"/>
</dbReference>
<evidence type="ECO:0000256" key="2">
    <source>
        <dbReference type="ARBA" id="ARBA00012755"/>
    </source>
</evidence>
<dbReference type="Gene3D" id="2.60.40.1180">
    <property type="entry name" value="Golgi alpha-mannosidase II"/>
    <property type="match status" value="1"/>
</dbReference>
<evidence type="ECO:0000256" key="4">
    <source>
        <dbReference type="ARBA" id="ARBA00023295"/>
    </source>
</evidence>
<comment type="caution">
    <text evidence="7">The sequence shown here is derived from an EMBL/GenBank/DDBJ whole genome shotgun (WGS) entry which is preliminary data.</text>
</comment>
<keyword evidence="4" id="KW-0326">Glycosidase</keyword>
<dbReference type="Gene3D" id="2.70.98.60">
    <property type="entry name" value="alpha-galactosidase from lactobacil brevis"/>
    <property type="match status" value="1"/>
</dbReference>
<dbReference type="RefSeq" id="WP_219910922.1">
    <property type="nucleotide sequence ID" value="NZ_PYAX01000016.1"/>
</dbReference>
<dbReference type="Pfam" id="PF02065">
    <property type="entry name" value="Melibiase"/>
    <property type="match status" value="1"/>
</dbReference>
<protein>
    <recommendedName>
        <fullName evidence="2">alpha-galactosidase</fullName>
        <ecNumber evidence="2">3.2.1.22</ecNumber>
    </recommendedName>
</protein>
<gene>
    <name evidence="7" type="ORF">B0I31_11643</name>
</gene>
<dbReference type="AlphaFoldDB" id="A0A2P8I0G9"/>
<evidence type="ECO:0000256" key="3">
    <source>
        <dbReference type="ARBA" id="ARBA00022801"/>
    </source>
</evidence>
<dbReference type="InterPro" id="IPR013780">
    <property type="entry name" value="Glyco_hydro_b"/>
</dbReference>
<sequence length="721" mass="78768">MSPAPPVIAPAIDAVDRIVHLRADGVSLVLRCKDSRLPHVLHWGTDLGPDADLDAVVATSVPAVVPNATDVPGAVAVVPEHATAWPGLPGLRGHREGRDWSPLFSVERVVEDGGTCLVHAVDAEAGLALDLEVELTPAGLVRLRATVHNTGDTAYTVNGLVLALPLPRRATELLDLTGRWGRERTPQRRPFGVEAHVRDGRRGRTGSDATLVLVAGESGFGFRRGRVWGVHVAWSGNHRTYAERVPTGDAVIGGGELLLDGEVRLEPGQTYTTPDVFGSSGDGLDELSARFHRHLRARPHHPGGPRRVVLNTWEAVYFDHDLDRLRALADRGAEVGAELFVLDDGWFRGRRDDTAGLGDWYVDERVWPDGLHPLVDHVRSLGLEFGLWVEPEMVSADSDLLREHPDWILSTGGRRPPLVRGQYVLDLTRPEVRAHVLERLDALVTEYRIAFLKWDHNRDLVDAGDSRTGRPAVHAQTHAAYGLLDELRRRHPGLEIESCSSGGSRVDLGILERTDRVWASDCIDALERQGIQRWTGLLLPPELVGAHIGAARSHTTGRRHDLSFRAATALFGHLGIEWDLTAADPDELAELARWVAFYKEIRGWLHRGRVVRADSPDPAILVHGVVSDDDTQALFAVVTMAAGTTTSPGRVTLPGLPPDDRFTVRLAEPAAVPSSTALAQVPWLATGVRLSGRALAEVGVQMPPLHPEQALLLHLVREERV</sequence>
<name>A0A2P8I0G9_SACCR</name>
<accession>A0A2P8I0G9</accession>
<dbReference type="GO" id="GO:0004557">
    <property type="term" value="F:alpha-galactosidase activity"/>
    <property type="evidence" value="ECO:0007669"/>
    <property type="project" value="UniProtKB-EC"/>
</dbReference>
<dbReference type="InterPro" id="IPR050985">
    <property type="entry name" value="Alpha-glycosidase_related"/>
</dbReference>